<keyword evidence="6" id="KW-1185">Reference proteome</keyword>
<evidence type="ECO:0000259" key="1">
    <source>
        <dbReference type="PROSITE" id="PS50112"/>
    </source>
</evidence>
<dbReference type="PROSITE" id="PS50112">
    <property type="entry name" value="PAS"/>
    <property type="match status" value="1"/>
</dbReference>
<dbReference type="Pfam" id="PF00990">
    <property type="entry name" value="GGDEF"/>
    <property type="match status" value="1"/>
</dbReference>
<proteinExistence type="predicted"/>
<evidence type="ECO:0000259" key="4">
    <source>
        <dbReference type="PROSITE" id="PS50887"/>
    </source>
</evidence>
<organism evidence="5 6">
    <name type="scientific">Metabacillus fastidiosus</name>
    <dbReference type="NCBI Taxonomy" id="1458"/>
    <lineage>
        <taxon>Bacteria</taxon>
        <taxon>Bacillati</taxon>
        <taxon>Bacillota</taxon>
        <taxon>Bacilli</taxon>
        <taxon>Bacillales</taxon>
        <taxon>Bacillaceae</taxon>
        <taxon>Metabacillus</taxon>
    </lineage>
</organism>
<dbReference type="Pfam" id="PF00563">
    <property type="entry name" value="EAL"/>
    <property type="match status" value="1"/>
</dbReference>
<feature type="domain" description="EAL" evidence="3">
    <location>
        <begin position="470"/>
        <end position="725"/>
    </location>
</feature>
<dbReference type="PANTHER" id="PTHR44757:SF2">
    <property type="entry name" value="BIOFILM ARCHITECTURE MAINTENANCE PROTEIN MBAA"/>
    <property type="match status" value="1"/>
</dbReference>
<dbReference type="PROSITE" id="PS50883">
    <property type="entry name" value="EAL"/>
    <property type="match status" value="1"/>
</dbReference>
<dbReference type="InterPro" id="IPR000700">
    <property type="entry name" value="PAS-assoc_C"/>
</dbReference>
<dbReference type="Gene3D" id="3.20.20.450">
    <property type="entry name" value="EAL domain"/>
    <property type="match status" value="1"/>
</dbReference>
<evidence type="ECO:0000313" key="5">
    <source>
        <dbReference type="EMBL" id="MED4400451.1"/>
    </source>
</evidence>
<dbReference type="InterPro" id="IPR000014">
    <property type="entry name" value="PAS"/>
</dbReference>
<dbReference type="InterPro" id="IPR035965">
    <property type="entry name" value="PAS-like_dom_sf"/>
</dbReference>
<dbReference type="InterPro" id="IPR001633">
    <property type="entry name" value="EAL_dom"/>
</dbReference>
<dbReference type="NCBIfam" id="TIGR00254">
    <property type="entry name" value="GGDEF"/>
    <property type="match status" value="1"/>
</dbReference>
<protein>
    <submittedName>
        <fullName evidence="5">EAL domain-containing protein</fullName>
    </submittedName>
</protein>
<dbReference type="InterPro" id="IPR029787">
    <property type="entry name" value="Nucleotide_cyclase"/>
</dbReference>
<reference evidence="5 6" key="1">
    <citation type="submission" date="2023-03" db="EMBL/GenBank/DDBJ databases">
        <title>Bacillus Genome Sequencing.</title>
        <authorList>
            <person name="Dunlap C."/>
        </authorList>
    </citation>
    <scope>NUCLEOTIDE SEQUENCE [LARGE SCALE GENOMIC DNA]</scope>
    <source>
        <strain evidence="5 6">NRS-1717</strain>
    </source>
</reference>
<dbReference type="CDD" id="cd01949">
    <property type="entry name" value="GGDEF"/>
    <property type="match status" value="1"/>
</dbReference>
<sequence>MRKIGEMFETYQLQSLLDNFQALLEREKDDHLKLEDYIKQISTALNDYTHLTYALDTAVIVAATDTSGKIIYANDKFCGISKFSREELIGKTHKILNSGYHDPSFFKKMWKKIKEGKVWEGEIKNKAKDGTFYWVKTTIVPLKDANGIPNMFMALRTDITEGKLAQEKLVGALQNDFRTVVNSMHNLIFKVARNSQNEFVYVLNEGKLAYHLGLEKDKMKNKSPKDIYPVQLAKMLEEKYEKAFEGNNVTYDYSFNDKQLLTYLSPVYRDNIVVEIIGCVNDITELYDAQEKVKFMAFHDNITNLPNRRKFIEDVSGFITQSKLNNGKFAVFFLDLDRFKQINDSFGHKVGDNLIKEVSHRLKKVVEPAGRVYRLAGDEFIIVYPNIEDENIISQYAQIISAAFDTVFKLSYHLEIYTSTSIGVSIYPDHGKDYDTLLRNADIAMYAAKTNRNSVFSIYRPEMNKNQEEALLIEHHLRKAIEQNELELYYQPKLDLNTKQINGVEALLRWNNYLLGNVPPDKFIPIAEDTGLIIKLDEWVLEKACQQNKEWNDAGFSNPIKMAVNISPLHFRLSHFEDVVKRILDKTGLEPSLLEIEITENSFIDNHEECIACLTKLKDIGISVAIDDFGKGYSSLNYLRKFPINSLKIDRTFIQEVSENNEDIAIVKAITHLARELNLKVVAEGIETKEVIRILEELGCDEIQGYYISKPLPKKRFEESYEQMNYCSDFQ</sequence>
<dbReference type="InterPro" id="IPR035919">
    <property type="entry name" value="EAL_sf"/>
</dbReference>
<dbReference type="EMBL" id="JARTFS010000003">
    <property type="protein sequence ID" value="MED4400451.1"/>
    <property type="molecule type" value="Genomic_DNA"/>
</dbReference>
<comment type="caution">
    <text evidence="5">The sequence shown here is derived from an EMBL/GenBank/DDBJ whole genome shotgun (WGS) entry which is preliminary data.</text>
</comment>
<dbReference type="NCBIfam" id="TIGR00229">
    <property type="entry name" value="sensory_box"/>
    <property type="match status" value="1"/>
</dbReference>
<dbReference type="PROSITE" id="PS50887">
    <property type="entry name" value="GGDEF"/>
    <property type="match status" value="1"/>
</dbReference>
<dbReference type="InterPro" id="IPR000160">
    <property type="entry name" value="GGDEF_dom"/>
</dbReference>
<dbReference type="InterPro" id="IPR052155">
    <property type="entry name" value="Biofilm_reg_signaling"/>
</dbReference>
<feature type="domain" description="GGDEF" evidence="4">
    <location>
        <begin position="327"/>
        <end position="461"/>
    </location>
</feature>
<dbReference type="PROSITE" id="PS50113">
    <property type="entry name" value="PAC"/>
    <property type="match status" value="1"/>
</dbReference>
<dbReference type="SUPFAM" id="SSF55785">
    <property type="entry name" value="PYP-like sensor domain (PAS domain)"/>
    <property type="match status" value="1"/>
</dbReference>
<evidence type="ECO:0000259" key="2">
    <source>
        <dbReference type="PROSITE" id="PS50113"/>
    </source>
</evidence>
<dbReference type="InterPro" id="IPR043128">
    <property type="entry name" value="Rev_trsase/Diguanyl_cyclase"/>
</dbReference>
<evidence type="ECO:0000313" key="6">
    <source>
        <dbReference type="Proteomes" id="UP001342826"/>
    </source>
</evidence>
<dbReference type="Proteomes" id="UP001342826">
    <property type="component" value="Unassembled WGS sequence"/>
</dbReference>
<dbReference type="CDD" id="cd01948">
    <property type="entry name" value="EAL"/>
    <property type="match status" value="1"/>
</dbReference>
<dbReference type="PANTHER" id="PTHR44757">
    <property type="entry name" value="DIGUANYLATE CYCLASE DGCP"/>
    <property type="match status" value="1"/>
</dbReference>
<dbReference type="SUPFAM" id="SSF141868">
    <property type="entry name" value="EAL domain-like"/>
    <property type="match status" value="1"/>
</dbReference>
<dbReference type="SMART" id="SM00052">
    <property type="entry name" value="EAL"/>
    <property type="match status" value="1"/>
</dbReference>
<dbReference type="SMART" id="SM00091">
    <property type="entry name" value="PAS"/>
    <property type="match status" value="2"/>
</dbReference>
<feature type="domain" description="PAS" evidence="1">
    <location>
        <begin position="47"/>
        <end position="92"/>
    </location>
</feature>
<feature type="domain" description="PAC" evidence="2">
    <location>
        <begin position="117"/>
        <end position="171"/>
    </location>
</feature>
<evidence type="ECO:0000259" key="3">
    <source>
        <dbReference type="PROSITE" id="PS50883"/>
    </source>
</evidence>
<dbReference type="RefSeq" id="WP_066230342.1">
    <property type="nucleotide sequence ID" value="NZ_JARTFQ010000008.1"/>
</dbReference>
<gene>
    <name evidence="5" type="ORF">P9271_03720</name>
</gene>
<dbReference type="Pfam" id="PF13426">
    <property type="entry name" value="PAS_9"/>
    <property type="match status" value="1"/>
</dbReference>
<dbReference type="SMART" id="SM00267">
    <property type="entry name" value="GGDEF"/>
    <property type="match status" value="1"/>
</dbReference>
<dbReference type="InterPro" id="IPR001610">
    <property type="entry name" value="PAC"/>
</dbReference>
<dbReference type="SMART" id="SM00086">
    <property type="entry name" value="PAC"/>
    <property type="match status" value="2"/>
</dbReference>
<dbReference type="Gene3D" id="3.30.70.270">
    <property type="match status" value="1"/>
</dbReference>
<dbReference type="GeneID" id="301141445"/>
<name>A0ABU6NX75_9BACI</name>
<dbReference type="CDD" id="cd00130">
    <property type="entry name" value="PAS"/>
    <property type="match status" value="1"/>
</dbReference>
<dbReference type="Gene3D" id="3.30.450.20">
    <property type="entry name" value="PAS domain"/>
    <property type="match status" value="2"/>
</dbReference>
<accession>A0ABU6NX75</accession>
<dbReference type="SUPFAM" id="SSF55073">
    <property type="entry name" value="Nucleotide cyclase"/>
    <property type="match status" value="1"/>
</dbReference>